<evidence type="ECO:0000256" key="2">
    <source>
        <dbReference type="ARBA" id="ARBA00022840"/>
    </source>
</evidence>
<keyword evidence="2" id="KW-0067">ATP-binding</keyword>
<dbReference type="EMBL" id="CP002426">
    <property type="protein sequence ID" value="ADX82780.1"/>
    <property type="molecule type" value="Genomic_DNA"/>
</dbReference>
<dbReference type="HOGENOM" id="CLU_308745_0_0_2"/>
<dbReference type="SMART" id="SM00490">
    <property type="entry name" value="HELICc"/>
    <property type="match status" value="1"/>
</dbReference>
<sequence>MSNQINEEEIEIYQDLLRAEVSKFINSQNRDFKNALLTEDDIDKIIINYREGRVIFENLLNKGMIIKCEGKYRTAHMDLLAKAAFIRQFVNTEPYPLEFDIMLNEEAFPDFGSFSIYKLLQIINAKLNNDNLPQAYIDIINEIIKRLLNDMKINGLSSFQGYMIDKILNTNYPYIPLVAPTATGKTITFVIPSIIYLLESILKGEEPINVLFVYPRKALAKDQVEKFIKYLDIINNELSKHGINKKITIALEDGDTPSKREIKEEDSYRGLKCPRCKGDLIYTKGSISCNKCRRIYDFIIPTKEEIKYSPPNVLITNLWILYRRLLNMNTVNNFKNIKYIVLDEVHAYDGVLYYHLRFILRLLFSLKQLTKAAKIEKLIFSSATIPNYREFISKLVCCGNGNCIPEDILTYSDFYEKNKNSINKKRLILYEFLLPNVGRGVETLTEDVTEVVLAWLRQYKFKGILFADSISGVTNFFKYFRNTILGERQAREIRDHICYKDPADLCNYNEYYWSYLSSYRKAYYSDTNLEMLARDLLRGIDQHYSMLSLQERIITEERFKNDPSMLLLFSTSTLELGIDIGDVAVVVQHKLPLSRESFIQRVGRAGRSNNTYRIATGIIVLQSTPFASLYMFNQNLRNLLINASYTSLIKSIDAINPQIIMQYIFSYLLLKRAINKYQTCVDDGSKIEVCENILKDLIDEVYKNLNNNNFLTELQNALCISLDSIKDDLWNLINLLEITNNSAINKSDNCKYMVDGVNKDINDSLSTVSETRNILSEWLEDTNNYEIYKYSRPLLIIINNIYNKIEQLKDILYNNFGNLALVRKVLDSIKAESCKLNPYINGLKKYESKLQSQKNIVERMKNKTLINNIENAVKHLEDVVEKVENLIKDLNDIINNNNYRKCLDMFNYFNKNSLIVNKDQNYDIFKVMREEYTKDMFVDLLMTPPSPTIELIGTEEGDDYE</sequence>
<dbReference type="Pfam" id="PF00270">
    <property type="entry name" value="DEAD"/>
    <property type="match status" value="1"/>
</dbReference>
<dbReference type="InterPro" id="IPR014001">
    <property type="entry name" value="Helicase_ATP-bd"/>
</dbReference>
<name>F0NPM3_SACI0</name>
<dbReference type="GO" id="GO:0003676">
    <property type="term" value="F:nucleic acid binding"/>
    <property type="evidence" value="ECO:0007669"/>
    <property type="project" value="InterPro"/>
</dbReference>
<dbReference type="PANTHER" id="PTHR47957">
    <property type="entry name" value="ATP-DEPENDENT HELICASE HRQ1"/>
    <property type="match status" value="1"/>
</dbReference>
<evidence type="ECO:0000259" key="5">
    <source>
        <dbReference type="PROSITE" id="PS51194"/>
    </source>
</evidence>
<feature type="domain" description="Helicase ATP-binding" evidence="4">
    <location>
        <begin position="166"/>
        <end position="396"/>
    </location>
</feature>
<evidence type="ECO:0000259" key="4">
    <source>
        <dbReference type="PROSITE" id="PS51192"/>
    </source>
</evidence>
<dbReference type="GO" id="GO:0036297">
    <property type="term" value="P:interstrand cross-link repair"/>
    <property type="evidence" value="ECO:0007669"/>
    <property type="project" value="TreeGrafter"/>
</dbReference>
<dbReference type="SMART" id="SM00487">
    <property type="entry name" value="DEXDc"/>
    <property type="match status" value="1"/>
</dbReference>
<dbReference type="Proteomes" id="UP000006395">
    <property type="component" value="Chromosome"/>
</dbReference>
<feature type="domain" description="Helicase C-terminal" evidence="5">
    <location>
        <begin position="507"/>
        <end position="652"/>
    </location>
</feature>
<dbReference type="GO" id="GO:0006289">
    <property type="term" value="P:nucleotide-excision repair"/>
    <property type="evidence" value="ECO:0007669"/>
    <property type="project" value="TreeGrafter"/>
</dbReference>
<dbReference type="PANTHER" id="PTHR47957:SF3">
    <property type="entry name" value="ATP-DEPENDENT HELICASE HRQ1"/>
    <property type="match status" value="1"/>
</dbReference>
<evidence type="ECO:0000313" key="6">
    <source>
        <dbReference type="EMBL" id="ADX82780.1"/>
    </source>
</evidence>
<dbReference type="PROSITE" id="PS51194">
    <property type="entry name" value="HELICASE_CTER"/>
    <property type="match status" value="1"/>
</dbReference>
<feature type="coiled-coil region" evidence="3">
    <location>
        <begin position="843"/>
        <end position="896"/>
    </location>
</feature>
<dbReference type="RefSeq" id="WP_014512682.1">
    <property type="nucleotide sequence ID" value="NC_017275.1"/>
</dbReference>
<dbReference type="InterPro" id="IPR011545">
    <property type="entry name" value="DEAD/DEAH_box_helicase_dom"/>
</dbReference>
<proteinExistence type="predicted"/>
<keyword evidence="6" id="KW-0347">Helicase</keyword>
<evidence type="ECO:0000313" key="7">
    <source>
        <dbReference type="Proteomes" id="UP000006395"/>
    </source>
</evidence>
<accession>F0NPM3</accession>
<organism evidence="6 7">
    <name type="scientific">Saccharolobus islandicus (strain HVE10/4)</name>
    <name type="common">Sulfolobus islandicus</name>
    <dbReference type="NCBI Taxonomy" id="930943"/>
    <lineage>
        <taxon>Archaea</taxon>
        <taxon>Thermoproteota</taxon>
        <taxon>Thermoprotei</taxon>
        <taxon>Sulfolobales</taxon>
        <taxon>Sulfolobaceae</taxon>
        <taxon>Saccharolobus</taxon>
    </lineage>
</organism>
<dbReference type="GO" id="GO:0043138">
    <property type="term" value="F:3'-5' DNA helicase activity"/>
    <property type="evidence" value="ECO:0007669"/>
    <property type="project" value="TreeGrafter"/>
</dbReference>
<dbReference type="Pfam" id="PF00271">
    <property type="entry name" value="Helicase_C"/>
    <property type="match status" value="1"/>
</dbReference>
<dbReference type="InterPro" id="IPR027417">
    <property type="entry name" value="P-loop_NTPase"/>
</dbReference>
<dbReference type="AlphaFoldDB" id="F0NPM3"/>
<dbReference type="Gene3D" id="3.40.50.300">
    <property type="entry name" value="P-loop containing nucleotide triphosphate hydrolases"/>
    <property type="match status" value="2"/>
</dbReference>
<keyword evidence="7" id="KW-1185">Reference proteome</keyword>
<protein>
    <submittedName>
        <fullName evidence="6">Helicase domain protein</fullName>
    </submittedName>
</protein>
<keyword evidence="6" id="KW-0378">Hydrolase</keyword>
<dbReference type="SUPFAM" id="SSF52540">
    <property type="entry name" value="P-loop containing nucleoside triphosphate hydrolases"/>
    <property type="match status" value="1"/>
</dbReference>
<gene>
    <name evidence="6" type="ordered locus">SiH_1432</name>
</gene>
<evidence type="ECO:0000256" key="1">
    <source>
        <dbReference type="ARBA" id="ARBA00022741"/>
    </source>
</evidence>
<dbReference type="PROSITE" id="PS51192">
    <property type="entry name" value="HELICASE_ATP_BIND_1"/>
    <property type="match status" value="1"/>
</dbReference>
<keyword evidence="1" id="KW-0547">Nucleotide-binding</keyword>
<dbReference type="GeneID" id="12415504"/>
<dbReference type="InterPro" id="IPR001650">
    <property type="entry name" value="Helicase_C-like"/>
</dbReference>
<dbReference type="KEGG" id="sih:SiH_1432"/>
<keyword evidence="3" id="KW-0175">Coiled coil</keyword>
<dbReference type="GO" id="GO:0005524">
    <property type="term" value="F:ATP binding"/>
    <property type="evidence" value="ECO:0007669"/>
    <property type="project" value="UniProtKB-KW"/>
</dbReference>
<evidence type="ECO:0000256" key="3">
    <source>
        <dbReference type="SAM" id="Coils"/>
    </source>
</evidence>
<reference evidence="6 7" key="1">
    <citation type="journal article" date="2011" name="J. Bacteriol.">
        <title>Genome analyses of icelandic strains of Sulfolobus islandicus, model organisms for genetic and virus-host interaction studies.</title>
        <authorList>
            <person name="Guo L."/>
            <person name="Brugger K."/>
            <person name="Liu C."/>
            <person name="Shah S.A."/>
            <person name="Zheng H."/>
            <person name="Zhu Y."/>
            <person name="Wang S."/>
            <person name="Lillestol R.K."/>
            <person name="Chen L."/>
            <person name="Frank J."/>
            <person name="Prangishvili D."/>
            <person name="Paulin L."/>
            <person name="She Q."/>
            <person name="Huang L."/>
            <person name="Garrett R.A."/>
        </authorList>
    </citation>
    <scope>NUCLEOTIDE SEQUENCE [LARGE SCALE GENOMIC DNA]</scope>
    <source>
        <strain evidence="6 7">HVE10/4</strain>
    </source>
</reference>